<accession>A0ACA9RYU0</accession>
<feature type="non-terminal residue" evidence="1">
    <location>
        <position position="110"/>
    </location>
</feature>
<organism evidence="1 2">
    <name type="scientific">Racocetra persica</name>
    <dbReference type="NCBI Taxonomy" id="160502"/>
    <lineage>
        <taxon>Eukaryota</taxon>
        <taxon>Fungi</taxon>
        <taxon>Fungi incertae sedis</taxon>
        <taxon>Mucoromycota</taxon>
        <taxon>Glomeromycotina</taxon>
        <taxon>Glomeromycetes</taxon>
        <taxon>Diversisporales</taxon>
        <taxon>Gigasporaceae</taxon>
        <taxon>Racocetra</taxon>
    </lineage>
</organism>
<evidence type="ECO:0000313" key="1">
    <source>
        <dbReference type="EMBL" id="CAG8816519.1"/>
    </source>
</evidence>
<sequence>ICVAVAPRFRSPHFRWFRTSLFLAMGLSAVVPLAHGITLYGIDACFKAISLNYVLSMGALYVIGALFYGARVPERWYPGTFDIFGSSHQIFHLFVVAAALVHYFGVTQAM</sequence>
<evidence type="ECO:0000313" key="2">
    <source>
        <dbReference type="Proteomes" id="UP000789920"/>
    </source>
</evidence>
<feature type="non-terminal residue" evidence="1">
    <location>
        <position position="1"/>
    </location>
</feature>
<protein>
    <submittedName>
        <fullName evidence="1">6616_t:CDS:1</fullName>
    </submittedName>
</protein>
<reference evidence="1" key="1">
    <citation type="submission" date="2021-06" db="EMBL/GenBank/DDBJ databases">
        <authorList>
            <person name="Kallberg Y."/>
            <person name="Tangrot J."/>
            <person name="Rosling A."/>
        </authorList>
    </citation>
    <scope>NUCLEOTIDE SEQUENCE</scope>
    <source>
        <strain evidence="1">MA461A</strain>
    </source>
</reference>
<gene>
    <name evidence="1" type="ORF">RPERSI_LOCUS24472</name>
</gene>
<dbReference type="Proteomes" id="UP000789920">
    <property type="component" value="Unassembled WGS sequence"/>
</dbReference>
<name>A0ACA9RYU0_9GLOM</name>
<keyword evidence="2" id="KW-1185">Reference proteome</keyword>
<comment type="caution">
    <text evidence="1">The sequence shown here is derived from an EMBL/GenBank/DDBJ whole genome shotgun (WGS) entry which is preliminary data.</text>
</comment>
<proteinExistence type="predicted"/>
<dbReference type="EMBL" id="CAJVQC010078667">
    <property type="protein sequence ID" value="CAG8816519.1"/>
    <property type="molecule type" value="Genomic_DNA"/>
</dbReference>